<feature type="domain" description="HTH luxR-type" evidence="4">
    <location>
        <begin position="145"/>
        <end position="210"/>
    </location>
</feature>
<organism evidence="5 6">
    <name type="scientific">Streptomyces morookaense</name>
    <name type="common">Streptoverticillium morookaense</name>
    <dbReference type="NCBI Taxonomy" id="1970"/>
    <lineage>
        <taxon>Bacteria</taxon>
        <taxon>Bacillati</taxon>
        <taxon>Actinomycetota</taxon>
        <taxon>Actinomycetes</taxon>
        <taxon>Kitasatosporales</taxon>
        <taxon>Streptomycetaceae</taxon>
        <taxon>Streptomyces</taxon>
    </lineage>
</organism>
<keyword evidence="3" id="KW-0804">Transcription</keyword>
<dbReference type="InterPro" id="IPR000792">
    <property type="entry name" value="Tscrpt_reg_LuxR_C"/>
</dbReference>
<dbReference type="InterPro" id="IPR011006">
    <property type="entry name" value="CheY-like_superfamily"/>
</dbReference>
<evidence type="ECO:0000313" key="6">
    <source>
        <dbReference type="Proteomes" id="UP000587462"/>
    </source>
</evidence>
<comment type="caution">
    <text evidence="5">The sequence shown here is derived from an EMBL/GenBank/DDBJ whole genome shotgun (WGS) entry which is preliminary data.</text>
</comment>
<keyword evidence="1" id="KW-0805">Transcription regulation</keyword>
<accession>A0A7Y7E4Z9</accession>
<evidence type="ECO:0000259" key="4">
    <source>
        <dbReference type="PROSITE" id="PS50043"/>
    </source>
</evidence>
<reference evidence="5 6" key="1">
    <citation type="submission" date="2020-04" db="EMBL/GenBank/DDBJ databases">
        <title>Draft Genome Sequence of Streptomyces morookaense DSM 40503, an 8-azaguanine-producing strain.</title>
        <authorList>
            <person name="Qi J."/>
            <person name="Gao J.-M."/>
        </authorList>
    </citation>
    <scope>NUCLEOTIDE SEQUENCE [LARGE SCALE GENOMIC DNA]</scope>
    <source>
        <strain evidence="5 6">DSM 40503</strain>
    </source>
</reference>
<keyword evidence="6" id="KW-1185">Reference proteome</keyword>
<name>A0A7Y7E4Z9_STRMO</name>
<dbReference type="Pfam" id="PF00196">
    <property type="entry name" value="GerE"/>
    <property type="match status" value="1"/>
</dbReference>
<gene>
    <name evidence="5" type="ORF">HG542_00380</name>
</gene>
<dbReference type="InterPro" id="IPR016032">
    <property type="entry name" value="Sig_transdc_resp-reg_C-effctor"/>
</dbReference>
<protein>
    <submittedName>
        <fullName evidence="5">Response regulator transcription factor</fullName>
    </submittedName>
</protein>
<dbReference type="PANTHER" id="PTHR44688:SF16">
    <property type="entry name" value="DNA-BINDING TRANSCRIPTIONAL ACTIVATOR DEVR_DOSR"/>
    <property type="match status" value="1"/>
</dbReference>
<keyword evidence="2" id="KW-0238">DNA-binding</keyword>
<dbReference type="SUPFAM" id="SSF52172">
    <property type="entry name" value="CheY-like"/>
    <property type="match status" value="1"/>
</dbReference>
<dbReference type="GO" id="GO:0006355">
    <property type="term" value="P:regulation of DNA-templated transcription"/>
    <property type="evidence" value="ECO:0007669"/>
    <property type="project" value="InterPro"/>
</dbReference>
<dbReference type="GO" id="GO:0003677">
    <property type="term" value="F:DNA binding"/>
    <property type="evidence" value="ECO:0007669"/>
    <property type="project" value="UniProtKB-KW"/>
</dbReference>
<dbReference type="Gene3D" id="3.40.50.2300">
    <property type="match status" value="1"/>
</dbReference>
<sequence>MNRIRRGTPQERTVVGTGHWPHELRAAVEDALRACLAEVDADHLAGHPESFARLTGAQTDPWLLLGTGLTDGQAVAVADSACSAVPACRIAVLGPPGDEARTERWMRRGCDVYLAEGISADRLTTALTVASSGLLVIDRHCRRSPAARSHGLSRRERQVLALLCAGLSNADMAASLHVSRRTVEFHLTRIFGKLGVTNRVEAALRAYEAEW</sequence>
<dbReference type="CDD" id="cd06170">
    <property type="entry name" value="LuxR_C_like"/>
    <property type="match status" value="1"/>
</dbReference>
<evidence type="ECO:0000313" key="5">
    <source>
        <dbReference type="EMBL" id="NVK76110.1"/>
    </source>
</evidence>
<proteinExistence type="predicted"/>
<dbReference type="SMART" id="SM00421">
    <property type="entry name" value="HTH_LUXR"/>
    <property type="match status" value="1"/>
</dbReference>
<dbReference type="RefSeq" id="WP_171077908.1">
    <property type="nucleotide sequence ID" value="NZ_BNBU01000007.1"/>
</dbReference>
<dbReference type="PROSITE" id="PS50043">
    <property type="entry name" value="HTH_LUXR_2"/>
    <property type="match status" value="1"/>
</dbReference>
<dbReference type="SUPFAM" id="SSF46894">
    <property type="entry name" value="C-terminal effector domain of the bipartite response regulators"/>
    <property type="match status" value="1"/>
</dbReference>
<dbReference type="EMBL" id="JABBXF010000001">
    <property type="protein sequence ID" value="NVK76110.1"/>
    <property type="molecule type" value="Genomic_DNA"/>
</dbReference>
<evidence type="ECO:0000256" key="1">
    <source>
        <dbReference type="ARBA" id="ARBA00023015"/>
    </source>
</evidence>
<dbReference type="PRINTS" id="PR00038">
    <property type="entry name" value="HTHLUXR"/>
</dbReference>
<dbReference type="AlphaFoldDB" id="A0A7Y7E4Z9"/>
<evidence type="ECO:0000256" key="3">
    <source>
        <dbReference type="ARBA" id="ARBA00023163"/>
    </source>
</evidence>
<dbReference type="PANTHER" id="PTHR44688">
    <property type="entry name" value="DNA-BINDING TRANSCRIPTIONAL ACTIVATOR DEVR_DOSR"/>
    <property type="match status" value="1"/>
</dbReference>
<evidence type="ECO:0000256" key="2">
    <source>
        <dbReference type="ARBA" id="ARBA00023125"/>
    </source>
</evidence>
<dbReference type="Proteomes" id="UP000587462">
    <property type="component" value="Unassembled WGS sequence"/>
</dbReference>